<dbReference type="Pfam" id="PF11316">
    <property type="entry name" value="Rhamno_transf"/>
    <property type="match status" value="1"/>
</dbReference>
<evidence type="ECO:0000313" key="3">
    <source>
        <dbReference type="EMBL" id="MBP2317902.1"/>
    </source>
</evidence>
<feature type="compositionally biased region" description="Low complexity" evidence="1">
    <location>
        <begin position="289"/>
        <end position="308"/>
    </location>
</feature>
<comment type="caution">
    <text evidence="3">The sequence shown here is derived from an EMBL/GenBank/DDBJ whole genome shotgun (WGS) entry which is preliminary data.</text>
</comment>
<reference evidence="3 4" key="1">
    <citation type="submission" date="2021-03" db="EMBL/GenBank/DDBJ databases">
        <title>Sequencing the genomes of 1000 actinobacteria strains.</title>
        <authorList>
            <person name="Klenk H.-P."/>
        </authorList>
    </citation>
    <scope>NUCLEOTIDE SEQUENCE [LARGE SCALE GENOMIC DNA]</scope>
    <source>
        <strain evidence="3 4">DSM 12544</strain>
    </source>
</reference>
<dbReference type="Pfam" id="PF04230">
    <property type="entry name" value="PS_pyruv_trans"/>
    <property type="match status" value="1"/>
</dbReference>
<proteinExistence type="predicted"/>
<organism evidence="3 4">
    <name type="scientific">Nesterenkonia lacusekhoensis</name>
    <dbReference type="NCBI Taxonomy" id="150832"/>
    <lineage>
        <taxon>Bacteria</taxon>
        <taxon>Bacillati</taxon>
        <taxon>Actinomycetota</taxon>
        <taxon>Actinomycetes</taxon>
        <taxon>Micrococcales</taxon>
        <taxon>Micrococcaceae</taxon>
        <taxon>Nesterenkonia</taxon>
    </lineage>
</organism>
<feature type="region of interest" description="Disordered" evidence="1">
    <location>
        <begin position="289"/>
        <end position="311"/>
    </location>
</feature>
<accession>A0ABS4T0C5</accession>
<dbReference type="InterPro" id="IPR007345">
    <property type="entry name" value="Polysacch_pyruvyl_Trfase"/>
</dbReference>
<dbReference type="Proteomes" id="UP001519331">
    <property type="component" value="Unassembled WGS sequence"/>
</dbReference>
<evidence type="ECO:0000256" key="1">
    <source>
        <dbReference type="SAM" id="MobiDB-lite"/>
    </source>
</evidence>
<dbReference type="EMBL" id="JAGINX010000001">
    <property type="protein sequence ID" value="MBP2317902.1"/>
    <property type="molecule type" value="Genomic_DNA"/>
</dbReference>
<dbReference type="InterPro" id="IPR021466">
    <property type="entry name" value="Put_rhamnosyl_transferase"/>
</dbReference>
<feature type="domain" description="Polysaccharide pyruvyl transferase" evidence="2">
    <location>
        <begin position="71"/>
        <end position="212"/>
    </location>
</feature>
<dbReference type="RefSeq" id="WP_210048197.1">
    <property type="nucleotide sequence ID" value="NZ_JAGINX010000001.1"/>
</dbReference>
<gene>
    <name evidence="3" type="ORF">JOF45_000921</name>
</gene>
<keyword evidence="4" id="KW-1185">Reference proteome</keyword>
<name>A0ABS4T0C5_9MICC</name>
<sequence length="776" mass="85302">MQSLALGPVRVIHFNPERVIPTDPAFPEKTPLNNFGDVLGPELVRRILISRGITWDSDVDAAHDLLSVGSILHFSRPGAHVWGSGVNGKALEKRYRLEGTQVHAVRGPRTRAFLQEQGLQVPEIYGDPGLLCAQLFPRKELGDPLFHSDVTIVPNFHDYPAVAHLPNVLNPRTPLEQCLATLAHSRFVIGSSLHGTVVAEAYGVPARPVASDVEPEFKYRDYLEGTGRPQAEVAKDLEEAQRLGPLPAPEFDADALLAAFPAHLWEETDSDAPAVAPDSAESPLLYSAAQDAAAAGRTEPPAPAGTAAPDRKAFSMSTLSGTIRRGLSVGRRIARKVTSQGPAQKTAEPAATNPAVTERRLFIGHTRFSVHQHGSGYFNATRDSSRGAGFSEKEYTDWLYSDARLAPRTEIFTQLSLPQLAKAAEHHDVVHFVSFSPSLPQEHKQQLIDAAQKYDFLELNETKNAVSSTPSKTLVRRALQKHNVTDAPFGVYRLDDDDLLSVNYFSQMAPYVTPKHIGWWVSLGSGISAIRMDGEFTFARDYYYPKSAFGPMAICAQDTDGEILNLKAPKHTILDQYNPTIIDSREPAFFHIRHESQDSTVEGEVRPFYPEAMGRILSEGPADLDKVAELFPLVADKTTLTPGPEGRDVQLQAACTLERPGLDLSWDQQGPLSLQVVPAGGKSLKPNQIQVRLTLDIPESQREVHQKFLSAAKLRYSERDGTYWRYMPNKSSGFGHVLPIEPPAGVNVTSVRLVPDKAETIELDEIVGYPLPPRRA</sequence>
<evidence type="ECO:0000313" key="4">
    <source>
        <dbReference type="Proteomes" id="UP001519331"/>
    </source>
</evidence>
<protein>
    <recommendedName>
        <fullName evidence="2">Polysaccharide pyruvyl transferase domain-containing protein</fullName>
    </recommendedName>
</protein>
<evidence type="ECO:0000259" key="2">
    <source>
        <dbReference type="Pfam" id="PF04230"/>
    </source>
</evidence>